<name>A0A2P8E1M3_9BACT</name>
<keyword evidence="3" id="KW-1185">Reference proteome</keyword>
<accession>A0A2P8E1M3</accession>
<comment type="caution">
    <text evidence="2">The sequence shown here is derived from an EMBL/GenBank/DDBJ whole genome shotgun (WGS) entry which is preliminary data.</text>
</comment>
<dbReference type="InterPro" id="IPR036761">
    <property type="entry name" value="TTHA0802/YceI-like_sf"/>
</dbReference>
<dbReference type="SUPFAM" id="SSF101874">
    <property type="entry name" value="YceI-like"/>
    <property type="match status" value="1"/>
</dbReference>
<gene>
    <name evidence="2" type="ORF">CLV48_10783</name>
</gene>
<evidence type="ECO:0000313" key="2">
    <source>
        <dbReference type="EMBL" id="PSL03365.1"/>
    </source>
</evidence>
<dbReference type="OrthoDB" id="116832at2"/>
<evidence type="ECO:0000313" key="3">
    <source>
        <dbReference type="Proteomes" id="UP000240708"/>
    </source>
</evidence>
<dbReference type="PANTHER" id="PTHR34406:SF1">
    <property type="entry name" value="PROTEIN YCEI"/>
    <property type="match status" value="1"/>
</dbReference>
<dbReference type="PANTHER" id="PTHR34406">
    <property type="entry name" value="PROTEIN YCEI"/>
    <property type="match status" value="1"/>
</dbReference>
<dbReference type="AlphaFoldDB" id="A0A2P8E1M3"/>
<dbReference type="Gene3D" id="2.40.128.110">
    <property type="entry name" value="Lipid/polyisoprenoid-binding, YceI-like"/>
    <property type="match status" value="1"/>
</dbReference>
<dbReference type="Proteomes" id="UP000240708">
    <property type="component" value="Unassembled WGS sequence"/>
</dbReference>
<protein>
    <submittedName>
        <fullName evidence="2">Polyisoprenoid-binding protein YceI</fullName>
    </submittedName>
</protein>
<reference evidence="2 3" key="1">
    <citation type="submission" date="2018-03" db="EMBL/GenBank/DDBJ databases">
        <title>Genomic Encyclopedia of Archaeal and Bacterial Type Strains, Phase II (KMG-II): from individual species to whole genera.</title>
        <authorList>
            <person name="Goeker M."/>
        </authorList>
    </citation>
    <scope>NUCLEOTIDE SEQUENCE [LARGE SCALE GENOMIC DNA]</scope>
    <source>
        <strain evidence="2 3">DSM 28057</strain>
    </source>
</reference>
<dbReference type="SMART" id="SM00867">
    <property type="entry name" value="YceI"/>
    <property type="match status" value="1"/>
</dbReference>
<proteinExistence type="predicted"/>
<evidence type="ECO:0000259" key="1">
    <source>
        <dbReference type="SMART" id="SM00867"/>
    </source>
</evidence>
<dbReference type="Pfam" id="PF04264">
    <property type="entry name" value="YceI"/>
    <property type="match status" value="1"/>
</dbReference>
<dbReference type="EMBL" id="PYGF01000007">
    <property type="protein sequence ID" value="PSL03365.1"/>
    <property type="molecule type" value="Genomic_DNA"/>
</dbReference>
<feature type="domain" description="Lipid/polyisoprenoid-binding YceI-like" evidence="1">
    <location>
        <begin position="30"/>
        <end position="188"/>
    </location>
</feature>
<dbReference type="RefSeq" id="WP_106567753.1">
    <property type="nucleotide sequence ID" value="NZ_JAUVYL010000021.1"/>
</dbReference>
<organism evidence="2 3">
    <name type="scientific">Cecembia rubra</name>
    <dbReference type="NCBI Taxonomy" id="1485585"/>
    <lineage>
        <taxon>Bacteria</taxon>
        <taxon>Pseudomonadati</taxon>
        <taxon>Bacteroidota</taxon>
        <taxon>Cytophagia</taxon>
        <taxon>Cytophagales</taxon>
        <taxon>Cyclobacteriaceae</taxon>
        <taxon>Cecembia</taxon>
    </lineage>
</organism>
<dbReference type="InterPro" id="IPR007372">
    <property type="entry name" value="Lipid/polyisoprenoid-bd_YceI"/>
</dbReference>
<sequence length="192" mass="21689">MYLLSPGKLTVWLLVLGLVCIHPPQAIAQRFLTKNGTVEFHSKASLNEFVGTSNHLHGLVDLDDNSLDFYVDLNTLTTGIKLRDRHMRENYLETKKYPFAEFTGSLSQTDLRKLKNGQAVQAMGDFKIHGHKRAIKVPGKLQLSEDGKELKLEAEFVLKLSDYGIEVPGVLFYELSEAQNVKIKAILKNEYN</sequence>